<evidence type="ECO:0000256" key="4">
    <source>
        <dbReference type="ARBA" id="ARBA00022598"/>
    </source>
</evidence>
<evidence type="ECO:0000256" key="9">
    <source>
        <dbReference type="ARBA" id="ARBA00048816"/>
    </source>
</evidence>
<accession>A0A7G9B3Y4</accession>
<dbReference type="FunFam" id="3.50.30.20:FF:000001">
    <property type="entry name" value="Carbamoyl-phosphate synthase small chain"/>
    <property type="match status" value="1"/>
</dbReference>
<keyword evidence="11" id="KW-0028">Amino-acid biosynthesis</keyword>
<dbReference type="UniPathway" id="UPA00068">
    <property type="reaction ID" value="UER00171"/>
</dbReference>
<evidence type="ECO:0000313" key="14">
    <source>
        <dbReference type="Proteomes" id="UP000515960"/>
    </source>
</evidence>
<feature type="region of interest" description="CPSase" evidence="11">
    <location>
        <begin position="1"/>
        <end position="169"/>
    </location>
</feature>
<dbReference type="GO" id="GO:0006207">
    <property type="term" value="P:'de novo' pyrimidine nucleobase biosynthetic process"/>
    <property type="evidence" value="ECO:0007669"/>
    <property type="project" value="InterPro"/>
</dbReference>
<dbReference type="InterPro" id="IPR006274">
    <property type="entry name" value="CarbamoylP_synth_ssu"/>
</dbReference>
<dbReference type="NCBIfam" id="NF009475">
    <property type="entry name" value="PRK12838.1"/>
    <property type="match status" value="1"/>
</dbReference>
<evidence type="ECO:0000256" key="11">
    <source>
        <dbReference type="HAMAP-Rule" id="MF_01209"/>
    </source>
</evidence>
<dbReference type="PANTHER" id="PTHR43418:SF7">
    <property type="entry name" value="CARBAMOYL-PHOSPHATE SYNTHASE SMALL CHAIN"/>
    <property type="match status" value="1"/>
</dbReference>
<comment type="catalytic activity">
    <reaction evidence="10 11">
        <text>L-glutamine + H2O = L-glutamate + NH4(+)</text>
        <dbReference type="Rhea" id="RHEA:15889"/>
        <dbReference type="ChEBI" id="CHEBI:15377"/>
        <dbReference type="ChEBI" id="CHEBI:28938"/>
        <dbReference type="ChEBI" id="CHEBI:29985"/>
        <dbReference type="ChEBI" id="CHEBI:58359"/>
    </reaction>
</comment>
<keyword evidence="6 11" id="KW-0067">ATP-binding</keyword>
<dbReference type="EC" id="6.3.5.5" evidence="11"/>
<dbReference type="GO" id="GO:0006541">
    <property type="term" value="P:glutamine metabolic process"/>
    <property type="evidence" value="ECO:0007669"/>
    <property type="project" value="InterPro"/>
</dbReference>
<reference evidence="13 14" key="1">
    <citation type="submission" date="2020-08" db="EMBL/GenBank/DDBJ databases">
        <authorList>
            <person name="Liu C."/>
            <person name="Sun Q."/>
        </authorList>
    </citation>
    <scope>NUCLEOTIDE SEQUENCE [LARGE SCALE GENOMIC DNA]</scope>
    <source>
        <strain evidence="13 14">NSJ-62</strain>
    </source>
</reference>
<dbReference type="InterPro" id="IPR029062">
    <property type="entry name" value="Class_I_gatase-like"/>
</dbReference>
<dbReference type="KEGG" id="ohi:H8790_12615"/>
<dbReference type="PRINTS" id="PR00097">
    <property type="entry name" value="ANTSNTHASEII"/>
</dbReference>
<dbReference type="InterPro" id="IPR035686">
    <property type="entry name" value="CPSase_GATase1"/>
</dbReference>
<dbReference type="PRINTS" id="PR00096">
    <property type="entry name" value="GATASE"/>
</dbReference>
<dbReference type="GO" id="GO:0044205">
    <property type="term" value="P:'de novo' UMP biosynthetic process"/>
    <property type="evidence" value="ECO:0007669"/>
    <property type="project" value="UniProtKB-UniRule"/>
</dbReference>
<feature type="binding site" evidence="11">
    <location>
        <position position="218"/>
    </location>
    <ligand>
        <name>L-glutamine</name>
        <dbReference type="ChEBI" id="CHEBI:58359"/>
    </ligand>
</feature>
<dbReference type="SUPFAM" id="SSF52021">
    <property type="entry name" value="Carbamoyl phosphate synthetase, small subunit N-terminal domain"/>
    <property type="match status" value="1"/>
</dbReference>
<dbReference type="UniPathway" id="UPA00070">
    <property type="reaction ID" value="UER00115"/>
</dbReference>
<protein>
    <recommendedName>
        <fullName evidence="11">Carbamoyl phosphate synthase small chain</fullName>
        <ecNumber evidence="11">6.3.5.5</ecNumber>
    </recommendedName>
    <alternativeName>
        <fullName evidence="11">Carbamoyl phosphate synthetase glutamine chain</fullName>
    </alternativeName>
</protein>
<dbReference type="GO" id="GO:0005524">
    <property type="term" value="F:ATP binding"/>
    <property type="evidence" value="ECO:0007669"/>
    <property type="project" value="UniProtKB-UniRule"/>
</dbReference>
<evidence type="ECO:0000259" key="12">
    <source>
        <dbReference type="SMART" id="SM01097"/>
    </source>
</evidence>
<dbReference type="PROSITE" id="PS51273">
    <property type="entry name" value="GATASE_TYPE_1"/>
    <property type="match status" value="1"/>
</dbReference>
<dbReference type="InterPro" id="IPR017926">
    <property type="entry name" value="GATASE"/>
</dbReference>
<feature type="binding site" evidence="11">
    <location>
        <position position="290"/>
    </location>
    <ligand>
        <name>L-glutamine</name>
        <dbReference type="ChEBI" id="CHEBI:58359"/>
    </ligand>
</feature>
<feature type="binding site" evidence="11">
    <location>
        <position position="287"/>
    </location>
    <ligand>
        <name>L-glutamine</name>
        <dbReference type="ChEBI" id="CHEBI:58359"/>
    </ligand>
</feature>
<dbReference type="NCBIfam" id="TIGR01368">
    <property type="entry name" value="CPSaseIIsmall"/>
    <property type="match status" value="1"/>
</dbReference>
<evidence type="ECO:0000256" key="1">
    <source>
        <dbReference type="ARBA" id="ARBA00004812"/>
    </source>
</evidence>
<dbReference type="PRINTS" id="PR00099">
    <property type="entry name" value="CPSGATASE"/>
</dbReference>
<proteinExistence type="inferred from homology"/>
<evidence type="ECO:0000256" key="5">
    <source>
        <dbReference type="ARBA" id="ARBA00022741"/>
    </source>
</evidence>
<comment type="pathway">
    <text evidence="1 11">Pyrimidine metabolism; UMP biosynthesis via de novo pathway; (S)-dihydroorotate from bicarbonate: step 1/3.</text>
</comment>
<evidence type="ECO:0000256" key="10">
    <source>
        <dbReference type="ARBA" id="ARBA00049285"/>
    </source>
</evidence>
<comment type="similarity">
    <text evidence="3 11">Belongs to the CarA family.</text>
</comment>
<keyword evidence="11" id="KW-0055">Arginine biosynthesis</keyword>
<keyword evidence="7 11" id="KW-0315">Glutamine amidotransferase</keyword>
<evidence type="ECO:0000256" key="6">
    <source>
        <dbReference type="ARBA" id="ARBA00022840"/>
    </source>
</evidence>
<evidence type="ECO:0000256" key="2">
    <source>
        <dbReference type="ARBA" id="ARBA00005077"/>
    </source>
</evidence>
<dbReference type="PANTHER" id="PTHR43418">
    <property type="entry name" value="MULTIFUNCTIONAL TRYPTOPHAN BIOSYNTHESIS PROTEIN-RELATED"/>
    <property type="match status" value="1"/>
</dbReference>
<keyword evidence="8 11" id="KW-0665">Pyrimidine biosynthesis</keyword>
<feature type="active site" evidence="11">
    <location>
        <position position="330"/>
    </location>
</feature>
<gene>
    <name evidence="11 13" type="primary">carA</name>
    <name evidence="13" type="ORF">H8790_12615</name>
</gene>
<dbReference type="Gene3D" id="3.40.50.880">
    <property type="match status" value="1"/>
</dbReference>
<dbReference type="GO" id="GO:0006526">
    <property type="term" value="P:L-arginine biosynthetic process"/>
    <property type="evidence" value="ECO:0007669"/>
    <property type="project" value="UniProtKB-UniRule"/>
</dbReference>
<comment type="pathway">
    <text evidence="2 11">Amino-acid biosynthesis; L-arginine biosynthesis; carbamoyl phosphate from bicarbonate: step 1/1.</text>
</comment>
<dbReference type="Pfam" id="PF00117">
    <property type="entry name" value="GATase"/>
    <property type="match status" value="1"/>
</dbReference>
<organism evidence="13 14">
    <name type="scientific">Oscillibacter hominis</name>
    <dbReference type="NCBI Taxonomy" id="2763056"/>
    <lineage>
        <taxon>Bacteria</taxon>
        <taxon>Bacillati</taxon>
        <taxon>Bacillota</taxon>
        <taxon>Clostridia</taxon>
        <taxon>Eubacteriales</taxon>
        <taxon>Oscillospiraceae</taxon>
        <taxon>Oscillibacter</taxon>
    </lineage>
</organism>
<name>A0A7G9B3Y4_9FIRM</name>
<feature type="binding site" evidence="11">
    <location>
        <position position="220"/>
    </location>
    <ligand>
        <name>L-glutamine</name>
        <dbReference type="ChEBI" id="CHEBI:58359"/>
    </ligand>
</feature>
<feature type="binding site" evidence="11">
    <location>
        <position position="249"/>
    </location>
    <ligand>
        <name>L-glutamine</name>
        <dbReference type="ChEBI" id="CHEBI:58359"/>
    </ligand>
</feature>
<dbReference type="InterPro" id="IPR036480">
    <property type="entry name" value="CarbP_synth_ssu_N_sf"/>
</dbReference>
<feature type="domain" description="Carbamoyl-phosphate synthase small subunit N-terminal" evidence="12">
    <location>
        <begin position="2"/>
        <end position="131"/>
    </location>
</feature>
<dbReference type="EMBL" id="CP060490">
    <property type="protein sequence ID" value="QNL44265.1"/>
    <property type="molecule type" value="Genomic_DNA"/>
</dbReference>
<dbReference type="InterPro" id="IPR002474">
    <property type="entry name" value="CarbamoylP_synth_ssu_N"/>
</dbReference>
<dbReference type="GO" id="GO:0004088">
    <property type="term" value="F:carbamoyl-phosphate synthase (glutamine-hydrolyzing) activity"/>
    <property type="evidence" value="ECO:0007669"/>
    <property type="project" value="UniProtKB-UniRule"/>
</dbReference>
<feature type="binding site" evidence="11">
    <location>
        <position position="289"/>
    </location>
    <ligand>
        <name>L-glutamine</name>
        <dbReference type="ChEBI" id="CHEBI:58359"/>
    </ligand>
</feature>
<comment type="function">
    <text evidence="11">Small subunit of the glutamine-dependent carbamoyl phosphate synthetase (CPSase). CPSase catalyzes the formation of carbamoyl phosphate from the ammonia moiety of glutamine, carbonate, and phosphate donated by ATP, constituting the first step of 2 biosynthetic pathways, one leading to arginine and/or urea and the other to pyrimidine nucleotides. The small subunit (glutamine amidotransferase) binds and cleaves glutamine to supply the large subunit with the substrate ammonia.</text>
</comment>
<keyword evidence="5 11" id="KW-0547">Nucleotide-binding</keyword>
<feature type="binding site" evidence="11">
    <location>
        <position position="246"/>
    </location>
    <ligand>
        <name>L-glutamine</name>
        <dbReference type="ChEBI" id="CHEBI:58359"/>
    </ligand>
</feature>
<evidence type="ECO:0000256" key="8">
    <source>
        <dbReference type="ARBA" id="ARBA00022975"/>
    </source>
</evidence>
<dbReference type="InterPro" id="IPR050472">
    <property type="entry name" value="Anth_synth/Amidotransfase"/>
</dbReference>
<comment type="subunit">
    <text evidence="11">Composed of two chains; the small (or glutamine) chain promotes the hydrolysis of glutamine to ammonia, which is used by the large (or ammonia) chain to synthesize carbamoyl phosphate. Tetramer of heterodimers (alpha,beta)4.</text>
</comment>
<dbReference type="HAMAP" id="MF_01209">
    <property type="entry name" value="CPSase_S_chain"/>
    <property type="match status" value="1"/>
</dbReference>
<sequence>MNKGYLVLADGQVFEGLRFGAETDSVGELVFTTGMCGYLETLTDPSYCGQIVMQTFPLIGNYGVIEQDFEGECAVRGYVVREVCDAPSNFRSQYKLDRFLKERGVPGLCGLDTRELTRIIREHGVMNAIICSKVPGDLKAVRTYAVKGAVEAVSRTELEVFPAQGEVRRRVALIDYGAKRNIIRELQKRHCEVTALPCTARAEDVLALSADGVMLSNGPGDPADDLFQIEQIRRLLGKVPMFGICLGHQLTALAAGGRTYKLKYGHRGVNQPVKEVNGQRTYITSQNHGYAVDADTVGSGRVSLVNANDGTCEGIDYPELKCFTVQFHPEACSGPRDTSFLFDRFMNLMGGER</sequence>
<keyword evidence="14" id="KW-1185">Reference proteome</keyword>
<dbReference type="SMART" id="SM01097">
    <property type="entry name" value="CPSase_sm_chain"/>
    <property type="match status" value="1"/>
</dbReference>
<dbReference type="Pfam" id="PF00988">
    <property type="entry name" value="CPSase_sm_chain"/>
    <property type="match status" value="1"/>
</dbReference>
<evidence type="ECO:0000256" key="3">
    <source>
        <dbReference type="ARBA" id="ARBA00007800"/>
    </source>
</evidence>
<feature type="active site" evidence="11">
    <location>
        <position position="328"/>
    </location>
</feature>
<evidence type="ECO:0000313" key="13">
    <source>
        <dbReference type="EMBL" id="QNL44265.1"/>
    </source>
</evidence>
<dbReference type="Proteomes" id="UP000515960">
    <property type="component" value="Chromosome"/>
</dbReference>
<dbReference type="Gene3D" id="3.50.30.20">
    <property type="entry name" value="Carbamoyl-phosphate synthase small subunit, N-terminal domain"/>
    <property type="match status" value="1"/>
</dbReference>
<dbReference type="SUPFAM" id="SSF52317">
    <property type="entry name" value="Class I glutamine amidotransferase-like"/>
    <property type="match status" value="1"/>
</dbReference>
<dbReference type="CDD" id="cd01744">
    <property type="entry name" value="GATase1_CPSase"/>
    <property type="match status" value="1"/>
</dbReference>
<evidence type="ECO:0000256" key="7">
    <source>
        <dbReference type="ARBA" id="ARBA00022962"/>
    </source>
</evidence>
<dbReference type="RefSeq" id="WP_187332866.1">
    <property type="nucleotide sequence ID" value="NZ_CP060490.1"/>
</dbReference>
<feature type="active site" description="Nucleophile" evidence="11">
    <location>
        <position position="245"/>
    </location>
</feature>
<comment type="catalytic activity">
    <reaction evidence="9 11">
        <text>hydrogencarbonate + L-glutamine + 2 ATP + H2O = carbamoyl phosphate + L-glutamate + 2 ADP + phosphate + 2 H(+)</text>
        <dbReference type="Rhea" id="RHEA:18633"/>
        <dbReference type="ChEBI" id="CHEBI:15377"/>
        <dbReference type="ChEBI" id="CHEBI:15378"/>
        <dbReference type="ChEBI" id="CHEBI:17544"/>
        <dbReference type="ChEBI" id="CHEBI:29985"/>
        <dbReference type="ChEBI" id="CHEBI:30616"/>
        <dbReference type="ChEBI" id="CHEBI:43474"/>
        <dbReference type="ChEBI" id="CHEBI:58228"/>
        <dbReference type="ChEBI" id="CHEBI:58359"/>
        <dbReference type="ChEBI" id="CHEBI:456216"/>
        <dbReference type="EC" id="6.3.5.5"/>
    </reaction>
</comment>
<dbReference type="AlphaFoldDB" id="A0A7G9B3Y4"/>
<keyword evidence="4 11" id="KW-0436">Ligase</keyword>
<feature type="binding site" evidence="11">
    <location>
        <position position="46"/>
    </location>
    <ligand>
        <name>L-glutamine</name>
        <dbReference type="ChEBI" id="CHEBI:58359"/>
    </ligand>
</feature>